<proteinExistence type="inferred from homology"/>
<dbReference type="GO" id="GO:0003755">
    <property type="term" value="F:peptidyl-prolyl cis-trans isomerase activity"/>
    <property type="evidence" value="ECO:0007669"/>
    <property type="project" value="UniProtKB-UniRule"/>
</dbReference>
<feature type="domain" description="PPIase FKBP-type" evidence="9">
    <location>
        <begin position="158"/>
        <end position="244"/>
    </location>
</feature>
<evidence type="ECO:0000313" key="11">
    <source>
        <dbReference type="Proteomes" id="UP000297834"/>
    </source>
</evidence>
<keyword evidence="3 8" id="KW-0732">Signal</keyword>
<evidence type="ECO:0000256" key="6">
    <source>
        <dbReference type="PROSITE-ProRule" id="PRU00277"/>
    </source>
</evidence>
<dbReference type="RefSeq" id="WP_134244721.1">
    <property type="nucleotide sequence ID" value="NZ_SNTY01000036.1"/>
</dbReference>
<name>A0A4Y7XB86_9GAMM</name>
<dbReference type="PANTHER" id="PTHR43811:SF57">
    <property type="entry name" value="FKBP-TYPE PEPTIDYL-PROLYL CIS-TRANS ISOMERASE FKPA-RELATED"/>
    <property type="match status" value="1"/>
</dbReference>
<dbReference type="Pfam" id="PF00254">
    <property type="entry name" value="FKBP_C"/>
    <property type="match status" value="1"/>
</dbReference>
<keyword evidence="4 6" id="KW-0697">Rotamase</keyword>
<dbReference type="InterPro" id="IPR046357">
    <property type="entry name" value="PPIase_dom_sf"/>
</dbReference>
<dbReference type="InterPro" id="IPR036944">
    <property type="entry name" value="PPIase_FKBP_N_sf"/>
</dbReference>
<dbReference type="OrthoDB" id="9814548at2"/>
<comment type="catalytic activity">
    <reaction evidence="1 6 7">
        <text>[protein]-peptidylproline (omega=180) = [protein]-peptidylproline (omega=0)</text>
        <dbReference type="Rhea" id="RHEA:16237"/>
        <dbReference type="Rhea" id="RHEA-COMP:10747"/>
        <dbReference type="Rhea" id="RHEA-COMP:10748"/>
        <dbReference type="ChEBI" id="CHEBI:83833"/>
        <dbReference type="ChEBI" id="CHEBI:83834"/>
        <dbReference type="EC" id="5.2.1.8"/>
    </reaction>
</comment>
<dbReference type="STRING" id="1120977.GCA_000619845_02141"/>
<evidence type="ECO:0000256" key="8">
    <source>
        <dbReference type="SAM" id="SignalP"/>
    </source>
</evidence>
<feature type="chain" id="PRO_5021439627" description="Peptidyl-prolyl cis-trans isomerase" evidence="8">
    <location>
        <begin position="22"/>
        <end position="245"/>
    </location>
</feature>
<reference evidence="10 11" key="1">
    <citation type="submission" date="2019-03" db="EMBL/GenBank/DDBJ databases">
        <title>Alkanindiges illinoisensis: a potential pathogenic isolated from ascites of a gastric cancer patient with abdominal metastasis.</title>
        <authorList>
            <person name="Hu X."/>
            <person name="Yang B."/>
            <person name="Yan X."/>
            <person name="Lin L."/>
            <person name="Zhao H."/>
            <person name="Zhou F."/>
            <person name="Su B."/>
            <person name="Chen J."/>
            <person name="Rui Y."/>
            <person name="Wang Q."/>
            <person name="Zheng L."/>
        </authorList>
    </citation>
    <scope>NUCLEOTIDE SEQUENCE [LARGE SCALE GENOMIC DNA]</scope>
    <source>
        <strain evidence="10 11">NFYY 23406</strain>
    </source>
</reference>
<organism evidence="10 11">
    <name type="scientific">Alkanindiges illinoisensis</name>
    <dbReference type="NCBI Taxonomy" id="197183"/>
    <lineage>
        <taxon>Bacteria</taxon>
        <taxon>Pseudomonadati</taxon>
        <taxon>Pseudomonadota</taxon>
        <taxon>Gammaproteobacteria</taxon>
        <taxon>Moraxellales</taxon>
        <taxon>Moraxellaceae</taxon>
        <taxon>Alkanindiges</taxon>
    </lineage>
</organism>
<dbReference type="EC" id="5.2.1.8" evidence="7"/>
<gene>
    <name evidence="10" type="ORF">E2B99_09410</name>
</gene>
<evidence type="ECO:0000256" key="4">
    <source>
        <dbReference type="ARBA" id="ARBA00023110"/>
    </source>
</evidence>
<dbReference type="GO" id="GO:0006457">
    <property type="term" value="P:protein folding"/>
    <property type="evidence" value="ECO:0007669"/>
    <property type="project" value="InterPro"/>
</dbReference>
<dbReference type="EMBL" id="SNTY01000036">
    <property type="protein sequence ID" value="TEU25571.1"/>
    <property type="molecule type" value="Genomic_DNA"/>
</dbReference>
<evidence type="ECO:0000256" key="3">
    <source>
        <dbReference type="ARBA" id="ARBA00022729"/>
    </source>
</evidence>
<dbReference type="Proteomes" id="UP000297834">
    <property type="component" value="Unassembled WGS sequence"/>
</dbReference>
<feature type="signal peptide" evidence="8">
    <location>
        <begin position="1"/>
        <end position="21"/>
    </location>
</feature>
<comment type="caution">
    <text evidence="10">The sequence shown here is derived from an EMBL/GenBank/DDBJ whole genome shotgun (WGS) entry which is preliminary data.</text>
</comment>
<dbReference type="Gene3D" id="3.10.50.40">
    <property type="match status" value="1"/>
</dbReference>
<protein>
    <recommendedName>
        <fullName evidence="7">Peptidyl-prolyl cis-trans isomerase</fullName>
        <ecNumber evidence="7">5.2.1.8</ecNumber>
    </recommendedName>
</protein>
<dbReference type="PANTHER" id="PTHR43811">
    <property type="entry name" value="FKBP-TYPE PEPTIDYL-PROLYL CIS-TRANS ISOMERASE FKPA"/>
    <property type="match status" value="1"/>
</dbReference>
<evidence type="ECO:0000256" key="2">
    <source>
        <dbReference type="ARBA" id="ARBA00006577"/>
    </source>
</evidence>
<dbReference type="InterPro" id="IPR001179">
    <property type="entry name" value="PPIase_FKBP_dom"/>
</dbReference>
<dbReference type="Pfam" id="PF01346">
    <property type="entry name" value="FKBP_N"/>
    <property type="match status" value="1"/>
</dbReference>
<dbReference type="SUPFAM" id="SSF54534">
    <property type="entry name" value="FKBP-like"/>
    <property type="match status" value="1"/>
</dbReference>
<dbReference type="InterPro" id="IPR000774">
    <property type="entry name" value="PPIase_FKBP_N"/>
</dbReference>
<dbReference type="AlphaFoldDB" id="A0A4Y7XB86"/>
<dbReference type="FunFam" id="3.10.50.40:FF:000045">
    <property type="entry name" value="Peptidyl-prolyl cis-trans isomerase"/>
    <property type="match status" value="1"/>
</dbReference>
<keyword evidence="5 6" id="KW-0413">Isomerase</keyword>
<evidence type="ECO:0000256" key="1">
    <source>
        <dbReference type="ARBA" id="ARBA00000971"/>
    </source>
</evidence>
<dbReference type="PROSITE" id="PS50059">
    <property type="entry name" value="FKBP_PPIASE"/>
    <property type="match status" value="1"/>
</dbReference>
<evidence type="ECO:0000256" key="5">
    <source>
        <dbReference type="ARBA" id="ARBA00023235"/>
    </source>
</evidence>
<evidence type="ECO:0000313" key="10">
    <source>
        <dbReference type="EMBL" id="TEU25571.1"/>
    </source>
</evidence>
<evidence type="ECO:0000256" key="7">
    <source>
        <dbReference type="RuleBase" id="RU003915"/>
    </source>
</evidence>
<dbReference type="Gene3D" id="1.10.287.460">
    <property type="entry name" value="Peptidyl-prolyl cis-trans isomerase, FKBP-type, N-terminal domain"/>
    <property type="match status" value="1"/>
</dbReference>
<accession>A0A4Y7XB86</accession>
<comment type="similarity">
    <text evidence="2 7">Belongs to the FKBP-type PPIase family.</text>
</comment>
<keyword evidence="11" id="KW-1185">Reference proteome</keyword>
<evidence type="ECO:0000259" key="9">
    <source>
        <dbReference type="PROSITE" id="PS50059"/>
    </source>
</evidence>
<sequence length="245" mass="26335">MKKIVLGLTCGVLSMYGAAYAAPAKSTKKASSSPASSINENSSELQKVGYSFGYIMGKSNTEAVKDLDVNTFIQGFRDGYAGKPAGLSEEQMKAALLEYKHNQEAQDMKVFEQQGKVNSDAGAKFLAENAKKPGITTTASGLQYEVIKQGTGKRPTAKAKVTVHYEGKLIDGTVFDSSIDRGEPITFPLDQVIAGWTEGLQLMKEGAHYRFFIPAKLGYGETGAGNTIGPNSTLIFDVELIKVEQ</sequence>